<accession>A0AAX4JPY3</accession>
<dbReference type="InterPro" id="IPR001509">
    <property type="entry name" value="Epimerase_deHydtase"/>
</dbReference>
<dbReference type="GeneID" id="91092443"/>
<dbReference type="Gene3D" id="3.40.50.720">
    <property type="entry name" value="NAD(P)-binding Rossmann-like Domain"/>
    <property type="match status" value="1"/>
</dbReference>
<proteinExistence type="inferred from homology"/>
<gene>
    <name evidence="4" type="ORF">L201_001771</name>
</gene>
<evidence type="ECO:0000313" key="4">
    <source>
        <dbReference type="EMBL" id="WWC86892.1"/>
    </source>
</evidence>
<dbReference type="GO" id="GO:0016616">
    <property type="term" value="F:oxidoreductase activity, acting on the CH-OH group of donors, NAD or NADP as acceptor"/>
    <property type="evidence" value="ECO:0007669"/>
    <property type="project" value="TreeGrafter"/>
</dbReference>
<dbReference type="AlphaFoldDB" id="A0AAX4JPY3"/>
<evidence type="ECO:0000256" key="2">
    <source>
        <dbReference type="ARBA" id="ARBA00023445"/>
    </source>
</evidence>
<organism evidence="4 5">
    <name type="scientific">Kwoniella dendrophila CBS 6074</name>
    <dbReference type="NCBI Taxonomy" id="1295534"/>
    <lineage>
        <taxon>Eukaryota</taxon>
        <taxon>Fungi</taxon>
        <taxon>Dikarya</taxon>
        <taxon>Basidiomycota</taxon>
        <taxon>Agaricomycotina</taxon>
        <taxon>Tremellomycetes</taxon>
        <taxon>Tremellales</taxon>
        <taxon>Cryptococcaceae</taxon>
        <taxon>Kwoniella</taxon>
    </lineage>
</organism>
<comment type="similarity">
    <text evidence="2">Belongs to the NAD(P)-dependent epimerase/dehydratase family. Dihydroflavonol-4-reductase subfamily.</text>
</comment>
<sequence>MSAQTVLITGLNGYTAPHIAHQFLNKGWNVRGTVRSDSKKEKVLNLSAFKNWVDQGKVEVVIVEDFLTSDYTEALNGVDAVVLAASPFNMTLSTYEEFATPAIQGTKRVLEAAAKVSSIKAIAYVSSGVSILDVFQPLDSYGGRLVTEKDWLESTEEDAKKESDSPTKKALWYAVSKKYAELAARETKKETGASYALSSYCPTVVYGPVQETDDLKDLQHAPGSDLSASALYHLLVGGENAPLLPEHHVQYLDVRDLASAIYAGVDKKSEGRFITAGYEFFYQDFVNIARRLRPDLSKFIVKGDSNGSTSPPVGSYRFDRSASEKELGIKYHTLEETVRDTIARFEEMGAYKA</sequence>
<dbReference type="InterPro" id="IPR050425">
    <property type="entry name" value="NAD(P)_dehydrat-like"/>
</dbReference>
<dbReference type="PANTHER" id="PTHR10366:SF579">
    <property type="entry name" value="3-BETA HYDROXYSTEROID DEHYDROGENASE_ISOMERASE FAMILY PROTEIN (AFU_ORTHOLOGUE AFUA_3G02250)"/>
    <property type="match status" value="1"/>
</dbReference>
<keyword evidence="1" id="KW-0560">Oxidoreductase</keyword>
<evidence type="ECO:0000256" key="1">
    <source>
        <dbReference type="ARBA" id="ARBA00023002"/>
    </source>
</evidence>
<feature type="domain" description="NAD-dependent epimerase/dehydratase" evidence="3">
    <location>
        <begin position="6"/>
        <end position="270"/>
    </location>
</feature>
<dbReference type="SUPFAM" id="SSF51735">
    <property type="entry name" value="NAD(P)-binding Rossmann-fold domains"/>
    <property type="match status" value="1"/>
</dbReference>
<dbReference type="EMBL" id="CP144099">
    <property type="protein sequence ID" value="WWC86892.1"/>
    <property type="molecule type" value="Genomic_DNA"/>
</dbReference>
<dbReference type="PANTHER" id="PTHR10366">
    <property type="entry name" value="NAD DEPENDENT EPIMERASE/DEHYDRATASE"/>
    <property type="match status" value="1"/>
</dbReference>
<protein>
    <recommendedName>
        <fullName evidence="3">NAD-dependent epimerase/dehydratase domain-containing protein</fullName>
    </recommendedName>
</protein>
<evidence type="ECO:0000313" key="5">
    <source>
        <dbReference type="Proteomes" id="UP001355207"/>
    </source>
</evidence>
<dbReference type="RefSeq" id="XP_066073655.1">
    <property type="nucleotide sequence ID" value="XM_066217558.1"/>
</dbReference>
<dbReference type="InterPro" id="IPR036291">
    <property type="entry name" value="NAD(P)-bd_dom_sf"/>
</dbReference>
<reference evidence="4 5" key="1">
    <citation type="submission" date="2024-01" db="EMBL/GenBank/DDBJ databases">
        <title>Comparative genomics of Cryptococcus and Kwoniella reveals pathogenesis evolution and contrasting modes of karyotype evolution via chromosome fusion or intercentromeric recombination.</title>
        <authorList>
            <person name="Coelho M.A."/>
            <person name="David-Palma M."/>
            <person name="Shea T."/>
            <person name="Bowers K."/>
            <person name="McGinley-Smith S."/>
            <person name="Mohammad A.W."/>
            <person name="Gnirke A."/>
            <person name="Yurkov A.M."/>
            <person name="Nowrousian M."/>
            <person name="Sun S."/>
            <person name="Cuomo C.A."/>
            <person name="Heitman J."/>
        </authorList>
    </citation>
    <scope>NUCLEOTIDE SEQUENCE [LARGE SCALE GENOMIC DNA]</scope>
    <source>
        <strain evidence="4 5">CBS 6074</strain>
    </source>
</reference>
<dbReference type="Proteomes" id="UP001355207">
    <property type="component" value="Chromosome 2"/>
</dbReference>
<evidence type="ECO:0000259" key="3">
    <source>
        <dbReference type="Pfam" id="PF01370"/>
    </source>
</evidence>
<keyword evidence="5" id="KW-1185">Reference proteome</keyword>
<dbReference type="Pfam" id="PF01370">
    <property type="entry name" value="Epimerase"/>
    <property type="match status" value="1"/>
</dbReference>
<name>A0AAX4JPY3_9TREE</name>